<dbReference type="Gene3D" id="3.30.70.580">
    <property type="entry name" value="Pseudouridine synthase I, catalytic domain, N-terminal subdomain"/>
    <property type="match status" value="1"/>
</dbReference>
<dbReference type="FunFam" id="3.10.290.10:FF:000003">
    <property type="entry name" value="Pseudouridine synthase"/>
    <property type="match status" value="1"/>
</dbReference>
<dbReference type="PANTHER" id="PTHR47683">
    <property type="entry name" value="PSEUDOURIDINE SYNTHASE FAMILY PROTEIN-RELATED"/>
    <property type="match status" value="1"/>
</dbReference>
<dbReference type="GO" id="GO:0006364">
    <property type="term" value="P:rRNA processing"/>
    <property type="evidence" value="ECO:0007669"/>
    <property type="project" value="UniProtKB-ARBA"/>
</dbReference>
<dbReference type="InterPro" id="IPR018496">
    <property type="entry name" value="PsdUridine_synth_RsuA/RluB_CS"/>
</dbReference>
<evidence type="ECO:0000313" key="5">
    <source>
        <dbReference type="EMBL" id="GAH00204.1"/>
    </source>
</evidence>
<evidence type="ECO:0000256" key="2">
    <source>
        <dbReference type="ARBA" id="ARBA00022884"/>
    </source>
</evidence>
<dbReference type="PROSITE" id="PS01149">
    <property type="entry name" value="PSI_RSU"/>
    <property type="match status" value="1"/>
</dbReference>
<dbReference type="InterPro" id="IPR042092">
    <property type="entry name" value="PsdUridine_s_RsuA/RluB/E/F_cat"/>
</dbReference>
<comment type="caution">
    <text evidence="5">The sequence shown here is derived from an EMBL/GenBank/DDBJ whole genome shotgun (WGS) entry which is preliminary data.</text>
</comment>
<dbReference type="EMBL" id="BART01020109">
    <property type="protein sequence ID" value="GAH00204.1"/>
    <property type="molecule type" value="Genomic_DNA"/>
</dbReference>
<gene>
    <name evidence="5" type="ORF">S01H4_37435</name>
</gene>
<dbReference type="InterPro" id="IPR006145">
    <property type="entry name" value="PsdUridine_synth_RsuA/RluA"/>
</dbReference>
<name>X1D511_9ZZZZ</name>
<organism evidence="5">
    <name type="scientific">marine sediment metagenome</name>
    <dbReference type="NCBI Taxonomy" id="412755"/>
    <lineage>
        <taxon>unclassified sequences</taxon>
        <taxon>metagenomes</taxon>
        <taxon>ecological metagenomes</taxon>
    </lineage>
</organism>
<dbReference type="PANTHER" id="PTHR47683:SF2">
    <property type="entry name" value="RNA-BINDING S4 DOMAIN-CONTAINING PROTEIN"/>
    <property type="match status" value="1"/>
</dbReference>
<evidence type="ECO:0000256" key="1">
    <source>
        <dbReference type="ARBA" id="ARBA00008348"/>
    </source>
</evidence>
<proteinExistence type="inferred from homology"/>
<dbReference type="Pfam" id="PF00849">
    <property type="entry name" value="PseudoU_synth_2"/>
    <property type="match status" value="1"/>
</dbReference>
<dbReference type="PROSITE" id="PS50889">
    <property type="entry name" value="S4"/>
    <property type="match status" value="1"/>
</dbReference>
<dbReference type="GO" id="GO:0009982">
    <property type="term" value="F:pseudouridine synthase activity"/>
    <property type="evidence" value="ECO:0007669"/>
    <property type="project" value="InterPro"/>
</dbReference>
<dbReference type="InterPro" id="IPR036986">
    <property type="entry name" value="S4_RNA-bd_sf"/>
</dbReference>
<evidence type="ECO:0000259" key="4">
    <source>
        <dbReference type="SMART" id="SM00363"/>
    </source>
</evidence>
<dbReference type="InterPro" id="IPR020094">
    <property type="entry name" value="TruA/RsuA/RluB/E/F_N"/>
</dbReference>
<sequence length="241" mass="27439">MQERLQKILARANHGSRRSCENLIAARRVTVNGREAKLGTKADVNLDLIEVDGRQIDIQEPIYIKLNKPRGIISSTKDELDQGRPTIMDLVNLDEHLYPIGRLDKQSQGLMLLTNDGALTHQLTHPSFEHPKNYRAAVQGEISDQALGQWRRGLMLDEKLTAPANIEVISQEKECTWLQITLREGRKRQIRRIAAQFGHPVMILIRESIGPIELGDLGIGEWRYLENTEIDLLRRELSSKS</sequence>
<dbReference type="SMART" id="SM00363">
    <property type="entry name" value="S4"/>
    <property type="match status" value="1"/>
</dbReference>
<dbReference type="CDD" id="cd02870">
    <property type="entry name" value="PseudoU_synth_RsuA_like"/>
    <property type="match status" value="1"/>
</dbReference>
<dbReference type="GO" id="GO:0003723">
    <property type="term" value="F:RNA binding"/>
    <property type="evidence" value="ECO:0007669"/>
    <property type="project" value="UniProtKB-KW"/>
</dbReference>
<dbReference type="SUPFAM" id="SSF55174">
    <property type="entry name" value="Alpha-L RNA-binding motif"/>
    <property type="match status" value="1"/>
</dbReference>
<dbReference type="SUPFAM" id="SSF55120">
    <property type="entry name" value="Pseudouridine synthase"/>
    <property type="match status" value="1"/>
</dbReference>
<accession>X1D511</accession>
<dbReference type="GO" id="GO:0001522">
    <property type="term" value="P:pseudouridine synthesis"/>
    <property type="evidence" value="ECO:0007669"/>
    <property type="project" value="InterPro"/>
</dbReference>
<dbReference type="AlphaFoldDB" id="X1D511"/>
<reference evidence="5" key="1">
    <citation type="journal article" date="2014" name="Front. Microbiol.">
        <title>High frequency of phylogenetically diverse reductive dehalogenase-homologous genes in deep subseafloor sedimentary metagenomes.</title>
        <authorList>
            <person name="Kawai M."/>
            <person name="Futagami T."/>
            <person name="Toyoda A."/>
            <person name="Takaki Y."/>
            <person name="Nishi S."/>
            <person name="Hori S."/>
            <person name="Arai W."/>
            <person name="Tsubouchi T."/>
            <person name="Morono Y."/>
            <person name="Uchiyama I."/>
            <person name="Ito T."/>
            <person name="Fujiyama A."/>
            <person name="Inagaki F."/>
            <person name="Takami H."/>
        </authorList>
    </citation>
    <scope>NUCLEOTIDE SEQUENCE</scope>
    <source>
        <strain evidence="5">Expedition CK06-06</strain>
    </source>
</reference>
<dbReference type="InterPro" id="IPR000748">
    <property type="entry name" value="PsdUridine_synth_RsuA/RluB/E/F"/>
</dbReference>
<evidence type="ECO:0000256" key="3">
    <source>
        <dbReference type="ARBA" id="ARBA00023235"/>
    </source>
</evidence>
<dbReference type="GO" id="GO:0005829">
    <property type="term" value="C:cytosol"/>
    <property type="evidence" value="ECO:0007669"/>
    <property type="project" value="UniProtKB-ARBA"/>
</dbReference>
<comment type="similarity">
    <text evidence="1">Belongs to the pseudouridine synthase RsuA family.</text>
</comment>
<keyword evidence="2" id="KW-0694">RNA-binding</keyword>
<dbReference type="InterPro" id="IPR020103">
    <property type="entry name" value="PsdUridine_synth_cat_dom_sf"/>
</dbReference>
<keyword evidence="3" id="KW-0413">Isomerase</keyword>
<dbReference type="Gene3D" id="3.30.70.1560">
    <property type="entry name" value="Alpha-L RNA-binding motif"/>
    <property type="match status" value="1"/>
</dbReference>
<dbReference type="NCBIfam" id="TIGR00093">
    <property type="entry name" value="pseudouridine synthase"/>
    <property type="match status" value="1"/>
</dbReference>
<dbReference type="InterPro" id="IPR050343">
    <property type="entry name" value="RsuA_PseudoU_synthase"/>
</dbReference>
<dbReference type="Pfam" id="PF01479">
    <property type="entry name" value="S4"/>
    <property type="match status" value="1"/>
</dbReference>
<dbReference type="Gene3D" id="3.10.290.10">
    <property type="entry name" value="RNA-binding S4 domain"/>
    <property type="match status" value="1"/>
</dbReference>
<dbReference type="FunFam" id="3.30.70.1560:FF:000001">
    <property type="entry name" value="Pseudouridine synthase"/>
    <property type="match status" value="1"/>
</dbReference>
<dbReference type="CDD" id="cd00165">
    <property type="entry name" value="S4"/>
    <property type="match status" value="1"/>
</dbReference>
<dbReference type="InterPro" id="IPR002942">
    <property type="entry name" value="S4_RNA-bd"/>
</dbReference>
<feature type="domain" description="RNA-binding S4" evidence="4">
    <location>
        <begin position="3"/>
        <end position="70"/>
    </location>
</feature>
<protein>
    <recommendedName>
        <fullName evidence="4">RNA-binding S4 domain-containing protein</fullName>
    </recommendedName>
</protein>